<evidence type="ECO:0000313" key="6">
    <source>
        <dbReference type="EMBL" id="MBL6903570.1"/>
    </source>
</evidence>
<accession>A0A937M2Q8</accession>
<dbReference type="PROSITE" id="PS50977">
    <property type="entry name" value="HTH_TETR_2"/>
    <property type="match status" value="1"/>
</dbReference>
<feature type="DNA-binding region" description="H-T-H motif" evidence="4">
    <location>
        <begin position="29"/>
        <end position="48"/>
    </location>
</feature>
<keyword evidence="1" id="KW-0805">Transcription regulation</keyword>
<dbReference type="Gene3D" id="1.10.357.10">
    <property type="entry name" value="Tetracycline Repressor, domain 2"/>
    <property type="match status" value="1"/>
</dbReference>
<proteinExistence type="predicted"/>
<evidence type="ECO:0000313" key="7">
    <source>
        <dbReference type="Proteomes" id="UP000705230"/>
    </source>
</evidence>
<dbReference type="EMBL" id="JADHSG010000007">
    <property type="protein sequence ID" value="MBL6903570.1"/>
    <property type="molecule type" value="Genomic_DNA"/>
</dbReference>
<dbReference type="GO" id="GO:0003677">
    <property type="term" value="F:DNA binding"/>
    <property type="evidence" value="ECO:0007669"/>
    <property type="project" value="UniProtKB-UniRule"/>
</dbReference>
<dbReference type="InterPro" id="IPR009057">
    <property type="entry name" value="Homeodomain-like_sf"/>
</dbReference>
<dbReference type="Pfam" id="PF13305">
    <property type="entry name" value="TetR_C_33"/>
    <property type="match status" value="1"/>
</dbReference>
<evidence type="ECO:0000256" key="1">
    <source>
        <dbReference type="ARBA" id="ARBA00023015"/>
    </source>
</evidence>
<dbReference type="InterPro" id="IPR025996">
    <property type="entry name" value="MT1864/Rv1816-like_C"/>
</dbReference>
<dbReference type="AlphaFoldDB" id="A0A937M2Q8"/>
<dbReference type="SUPFAM" id="SSF46689">
    <property type="entry name" value="Homeodomain-like"/>
    <property type="match status" value="1"/>
</dbReference>
<evidence type="ECO:0000256" key="4">
    <source>
        <dbReference type="PROSITE-ProRule" id="PRU00335"/>
    </source>
</evidence>
<dbReference type="InterPro" id="IPR001647">
    <property type="entry name" value="HTH_TetR"/>
</dbReference>
<feature type="domain" description="HTH tetR-type" evidence="5">
    <location>
        <begin position="6"/>
        <end position="66"/>
    </location>
</feature>
<gene>
    <name evidence="6" type="ORF">ISR29_05145</name>
</gene>
<dbReference type="InterPro" id="IPR036271">
    <property type="entry name" value="Tet_transcr_reg_TetR-rel_C_sf"/>
</dbReference>
<keyword evidence="2 4" id="KW-0238">DNA-binding</keyword>
<keyword evidence="3" id="KW-0804">Transcription</keyword>
<reference evidence="6" key="1">
    <citation type="submission" date="2020-10" db="EMBL/GenBank/DDBJ databases">
        <title>Microbiome of the Black Sea water column analyzed by genome centric metagenomics.</title>
        <authorList>
            <person name="Cabello-Yeves P.J."/>
            <person name="Callieri C."/>
            <person name="Picazo A."/>
            <person name="Mehrshad M."/>
            <person name="Haro-Moreno J.M."/>
            <person name="Roda-Garcia J."/>
            <person name="Dzembekova N."/>
            <person name="Slabakova V."/>
            <person name="Slabakova N."/>
            <person name="Moncheva S."/>
            <person name="Rodriguez-Valera F."/>
        </authorList>
    </citation>
    <scope>NUCLEOTIDE SEQUENCE</scope>
    <source>
        <strain evidence="6">BS30m-G43</strain>
    </source>
</reference>
<organism evidence="6 7">
    <name type="scientific">SAR86 cluster bacterium</name>
    <dbReference type="NCBI Taxonomy" id="2030880"/>
    <lineage>
        <taxon>Bacteria</taxon>
        <taxon>Pseudomonadati</taxon>
        <taxon>Pseudomonadota</taxon>
        <taxon>Gammaproteobacteria</taxon>
        <taxon>SAR86 cluster</taxon>
    </lineage>
</organism>
<comment type="caution">
    <text evidence="6">The sequence shown here is derived from an EMBL/GenBank/DDBJ whole genome shotgun (WGS) entry which is preliminary data.</text>
</comment>
<sequence>MKYHHGNLKENLIQQAVLACEESGWENISLRNLAKQLNVSQTAPYRHFETKEDLLAEVAAKGFEKMNADMDKTTNFLANGLAYCDFALKYQNTYDLMFGNSLGSFTQYPALLDQAHSAFMTLEDNLEDHLINLGHSDVSKEIIEEKALSVWAFMHGIVGILRKTEIASADTSPSEGPMKIMNNLANNWDKYIEKSINNILSI</sequence>
<evidence type="ECO:0000256" key="2">
    <source>
        <dbReference type="ARBA" id="ARBA00023125"/>
    </source>
</evidence>
<dbReference type="Pfam" id="PF00440">
    <property type="entry name" value="TetR_N"/>
    <property type="match status" value="1"/>
</dbReference>
<evidence type="ECO:0000259" key="5">
    <source>
        <dbReference type="PROSITE" id="PS50977"/>
    </source>
</evidence>
<protein>
    <submittedName>
        <fullName evidence="6">TetR/AcrR family transcriptional regulator</fullName>
    </submittedName>
</protein>
<name>A0A937M2Q8_9GAMM</name>
<dbReference type="Proteomes" id="UP000705230">
    <property type="component" value="Unassembled WGS sequence"/>
</dbReference>
<evidence type="ECO:0000256" key="3">
    <source>
        <dbReference type="ARBA" id="ARBA00023163"/>
    </source>
</evidence>
<dbReference type="SUPFAM" id="SSF48498">
    <property type="entry name" value="Tetracyclin repressor-like, C-terminal domain"/>
    <property type="match status" value="1"/>
</dbReference>